<protein>
    <recommendedName>
        <fullName evidence="3">Endonuclease/exonuclease/phosphatase domain-containing protein</fullName>
    </recommendedName>
</protein>
<keyword evidence="2" id="KW-1185">Reference proteome</keyword>
<dbReference type="SUPFAM" id="SSF56219">
    <property type="entry name" value="DNase I-like"/>
    <property type="match status" value="1"/>
</dbReference>
<sequence length="460" mass="53797">MCLINVHAPTEEKDDSEKDEFYEQLERVYNQCPSHDIKILLGDFNAQVGKEDVFKPTIGQHSLHDISNDNGERMINFAASKSMVVVSTVFPHKDIHKQTWRSPDQRIANQIDHFLITSRHRSSVQDVRSYRGPDIDSDHFLVVMKLRQRLQRRIQITYNRIAPRWNIEKLKTNSVKEEFQQKIDDNLRSRDRETERRNGIEERWSDIKEAVIQVAEEVIGRQGQRNRNSWFDVECEIAIGERNEKRKRCLQRCTRQNLLEFREARKKAKTVMRQKKRAALQKEIEEIQNARARNDSRKFYKKIGEIKKGYHNGNSWVRDEENKLVLSKEGVAERWKRHFSQLLNQQQPVLDQQEVLNSADALGPEDVRELEESIPPEVEDIAEVISRIKKNKSPGLDGIPAEFFMAGGECLIEELHNLISQIWQEEVMPKDWTEGAIVPIFKKGDPTLCENYRAPIPAVD</sequence>
<name>A0AAW1D404_9HEMI</name>
<dbReference type="PANTHER" id="PTHR19446">
    <property type="entry name" value="REVERSE TRANSCRIPTASES"/>
    <property type="match status" value="1"/>
</dbReference>
<dbReference type="Gene3D" id="3.60.10.10">
    <property type="entry name" value="Endonuclease/exonuclease/phosphatase"/>
    <property type="match status" value="1"/>
</dbReference>
<evidence type="ECO:0000313" key="2">
    <source>
        <dbReference type="Proteomes" id="UP001461498"/>
    </source>
</evidence>
<dbReference type="CDD" id="cd09076">
    <property type="entry name" value="L1-EN"/>
    <property type="match status" value="1"/>
</dbReference>
<dbReference type="InterPro" id="IPR036691">
    <property type="entry name" value="Endo/exonu/phosph_ase_sf"/>
</dbReference>
<comment type="caution">
    <text evidence="1">The sequence shown here is derived from an EMBL/GenBank/DDBJ whole genome shotgun (WGS) entry which is preliminary data.</text>
</comment>
<accession>A0AAW1D404</accession>
<dbReference type="AlphaFoldDB" id="A0AAW1D404"/>
<dbReference type="Proteomes" id="UP001461498">
    <property type="component" value="Unassembled WGS sequence"/>
</dbReference>
<evidence type="ECO:0008006" key="3">
    <source>
        <dbReference type="Google" id="ProtNLM"/>
    </source>
</evidence>
<dbReference type="EMBL" id="JAPXFL010000006">
    <property type="protein sequence ID" value="KAK9505744.1"/>
    <property type="molecule type" value="Genomic_DNA"/>
</dbReference>
<gene>
    <name evidence="1" type="ORF">O3M35_009730</name>
</gene>
<reference evidence="1 2" key="1">
    <citation type="submission" date="2022-12" db="EMBL/GenBank/DDBJ databases">
        <title>Chromosome-level genome assembly of true bugs.</title>
        <authorList>
            <person name="Ma L."/>
            <person name="Li H."/>
        </authorList>
    </citation>
    <scope>NUCLEOTIDE SEQUENCE [LARGE SCALE GENOMIC DNA]</scope>
    <source>
        <strain evidence="1">Lab_2022b</strain>
    </source>
</reference>
<organism evidence="1 2">
    <name type="scientific">Rhynocoris fuscipes</name>
    <dbReference type="NCBI Taxonomy" id="488301"/>
    <lineage>
        <taxon>Eukaryota</taxon>
        <taxon>Metazoa</taxon>
        <taxon>Ecdysozoa</taxon>
        <taxon>Arthropoda</taxon>
        <taxon>Hexapoda</taxon>
        <taxon>Insecta</taxon>
        <taxon>Pterygota</taxon>
        <taxon>Neoptera</taxon>
        <taxon>Paraneoptera</taxon>
        <taxon>Hemiptera</taxon>
        <taxon>Heteroptera</taxon>
        <taxon>Panheteroptera</taxon>
        <taxon>Cimicomorpha</taxon>
        <taxon>Reduviidae</taxon>
        <taxon>Harpactorinae</taxon>
        <taxon>Harpactorini</taxon>
        <taxon>Rhynocoris</taxon>
    </lineage>
</organism>
<proteinExistence type="predicted"/>
<evidence type="ECO:0000313" key="1">
    <source>
        <dbReference type="EMBL" id="KAK9505744.1"/>
    </source>
</evidence>